<name>A0A532V948_UNCT6</name>
<dbReference type="Proteomes" id="UP000317778">
    <property type="component" value="Unassembled WGS sequence"/>
</dbReference>
<proteinExistence type="predicted"/>
<evidence type="ECO:0000313" key="1">
    <source>
        <dbReference type="EMBL" id="TKJ43672.1"/>
    </source>
</evidence>
<protein>
    <submittedName>
        <fullName evidence="1">Uncharacterized protein</fullName>
    </submittedName>
</protein>
<comment type="caution">
    <text evidence="1">The sequence shown here is derived from an EMBL/GenBank/DDBJ whole genome shotgun (WGS) entry which is preliminary data.</text>
</comment>
<dbReference type="AlphaFoldDB" id="A0A532V948"/>
<evidence type="ECO:0000313" key="2">
    <source>
        <dbReference type="Proteomes" id="UP000317778"/>
    </source>
</evidence>
<sequence>MECRISEGQGEFSVLLPLRQSNQCSYIVFCTGEGKKSTRSRIIAVGTILDSHLAKELSTREDTLPPHR</sequence>
<reference evidence="1 2" key="1">
    <citation type="submission" date="2017-06" db="EMBL/GenBank/DDBJ databases">
        <title>Novel microbial phyla capable of carbon fixation and sulfur reduction in deep-sea sediments.</title>
        <authorList>
            <person name="Huang J."/>
            <person name="Baker B."/>
            <person name="Wang Y."/>
        </authorList>
    </citation>
    <scope>NUCLEOTIDE SEQUENCE [LARGE SCALE GENOMIC DNA]</scope>
    <source>
        <strain evidence="1">B3_TA06</strain>
    </source>
</reference>
<dbReference type="EMBL" id="NJBO01000003">
    <property type="protein sequence ID" value="TKJ43672.1"/>
    <property type="molecule type" value="Genomic_DNA"/>
</dbReference>
<accession>A0A532V948</accession>
<organism evidence="1 2">
    <name type="scientific">candidate division TA06 bacterium B3_TA06</name>
    <dbReference type="NCBI Taxonomy" id="2012487"/>
    <lineage>
        <taxon>Bacteria</taxon>
        <taxon>Bacteria division TA06</taxon>
    </lineage>
</organism>
<gene>
    <name evidence="1" type="ORF">CEE36_03020</name>
</gene>